<feature type="signal peptide" evidence="1">
    <location>
        <begin position="1"/>
        <end position="22"/>
    </location>
</feature>
<feature type="domain" description="SH3b" evidence="2">
    <location>
        <begin position="55"/>
        <end position="110"/>
    </location>
</feature>
<protein>
    <recommendedName>
        <fullName evidence="2">SH3b domain-containing protein</fullName>
    </recommendedName>
</protein>
<keyword evidence="4" id="KW-1185">Reference proteome</keyword>
<feature type="chain" id="PRO_5016564706" description="SH3b domain-containing protein" evidence="1">
    <location>
        <begin position="23"/>
        <end position="223"/>
    </location>
</feature>
<dbReference type="OrthoDB" id="964913at2"/>
<gene>
    <name evidence="3" type="ORF">RHIZ70_1735</name>
</gene>
<name>A0A376AEE1_9HYPH</name>
<dbReference type="RefSeq" id="WP_115672442.1">
    <property type="nucleotide sequence ID" value="NZ_UEYP01000020.1"/>
</dbReference>
<dbReference type="Pfam" id="PF08239">
    <property type="entry name" value="SH3_3"/>
    <property type="match status" value="1"/>
</dbReference>
<proteinExistence type="predicted"/>
<dbReference type="Proteomes" id="UP000254764">
    <property type="component" value="Unassembled WGS sequence"/>
</dbReference>
<reference evidence="4" key="1">
    <citation type="submission" date="2018-07" db="EMBL/GenBank/DDBJ databases">
        <authorList>
            <person name="Peiro R."/>
            <person name="Begona"/>
            <person name="Cbmso G."/>
            <person name="Lopez M."/>
            <person name="Gonzalez S."/>
        </authorList>
    </citation>
    <scope>NUCLEOTIDE SEQUENCE [LARGE SCALE GENOMIC DNA]</scope>
</reference>
<keyword evidence="1" id="KW-0732">Signal</keyword>
<dbReference type="InterPro" id="IPR003646">
    <property type="entry name" value="SH3-like_bac-type"/>
</dbReference>
<evidence type="ECO:0000313" key="3">
    <source>
        <dbReference type="EMBL" id="SSC66027.1"/>
    </source>
</evidence>
<sequence>MRRILPVLIALATLSWPVVAPAQEPLVIPAPTMGGNPSDDAAIWHVYGLIPGDMLNIRSGAGPAFRVIGALQEGQPVRNLGCRERDGGFWCRISTYDRPSISGWVNGRYITDEWVPPAGAEPEDDEDRVIPGTAYHATGTIRCQRLGDDRIAPCAFGIVRNGPFAEIDLTFSDGYTRSLTYRAGRFSAKDGAEVRSRKQGGVAVVTVNGEETFHIPDDVVMGW</sequence>
<dbReference type="EMBL" id="UEYP01000020">
    <property type="protein sequence ID" value="SSC66027.1"/>
    <property type="molecule type" value="Genomic_DNA"/>
</dbReference>
<evidence type="ECO:0000259" key="2">
    <source>
        <dbReference type="Pfam" id="PF08239"/>
    </source>
</evidence>
<accession>A0A376AEE1</accession>
<evidence type="ECO:0000256" key="1">
    <source>
        <dbReference type="SAM" id="SignalP"/>
    </source>
</evidence>
<dbReference type="AlphaFoldDB" id="A0A376AEE1"/>
<evidence type="ECO:0000313" key="4">
    <source>
        <dbReference type="Proteomes" id="UP000254764"/>
    </source>
</evidence>
<organism evidence="3 4">
    <name type="scientific">Ciceribacter selenitireducens ATCC BAA-1503</name>
    <dbReference type="NCBI Taxonomy" id="1336235"/>
    <lineage>
        <taxon>Bacteria</taxon>
        <taxon>Pseudomonadati</taxon>
        <taxon>Pseudomonadota</taxon>
        <taxon>Alphaproteobacteria</taxon>
        <taxon>Hyphomicrobiales</taxon>
        <taxon>Rhizobiaceae</taxon>
        <taxon>Ciceribacter</taxon>
    </lineage>
</organism>
<dbReference type="Gene3D" id="2.30.30.40">
    <property type="entry name" value="SH3 Domains"/>
    <property type="match status" value="1"/>
</dbReference>